<name>A0A916U006_9SPHI</name>
<dbReference type="HAMAP" id="MF_00929">
    <property type="entry name" value="Cellobiose_2_epim"/>
    <property type="match status" value="1"/>
</dbReference>
<evidence type="ECO:0000256" key="1">
    <source>
        <dbReference type="ARBA" id="ARBA00001470"/>
    </source>
</evidence>
<evidence type="ECO:0000313" key="5">
    <source>
        <dbReference type="EMBL" id="GGC53731.1"/>
    </source>
</evidence>
<dbReference type="SUPFAM" id="SSF48208">
    <property type="entry name" value="Six-hairpin glycosidases"/>
    <property type="match status" value="1"/>
</dbReference>
<protein>
    <recommendedName>
        <fullName evidence="4">Cellobiose 2-epimerase</fullName>
        <shortName evidence="4">CE</shortName>
        <ecNumber evidence="4">5.1.3.11</ecNumber>
    </recommendedName>
</protein>
<keyword evidence="3 4" id="KW-0413">Isomerase</keyword>
<dbReference type="EMBL" id="BMIL01000001">
    <property type="protein sequence ID" value="GGC53731.1"/>
    <property type="molecule type" value="Genomic_DNA"/>
</dbReference>
<comment type="similarity">
    <text evidence="4">Belongs to the cellobiose 2-epimerase family.</text>
</comment>
<evidence type="ECO:0000256" key="2">
    <source>
        <dbReference type="ARBA" id="ARBA00008558"/>
    </source>
</evidence>
<dbReference type="GO" id="GO:0005975">
    <property type="term" value="P:carbohydrate metabolic process"/>
    <property type="evidence" value="ECO:0007669"/>
    <property type="project" value="InterPro"/>
</dbReference>
<proteinExistence type="inferred from homology"/>
<dbReference type="InterPro" id="IPR028584">
    <property type="entry name" value="Cellobiose_2_epim"/>
</dbReference>
<comment type="similarity">
    <text evidence="2">Belongs to the N-acylglucosamine 2-epimerase family.</text>
</comment>
<sequence>MNSSQTTQLAEYKAAMVAELKHILDYWRRHTVDEENGGFYGKISNTNAVEHTEAKGAVLNARILWSFAAAYNLKAENSLDLADRAYQYILDHFLDHTYGGVYWTVDHKGSPLDTKKQVYAVAFTIYALSEYYLASGREESLQHAIALYRDLVKYSYDQQHGGYLEAFDREWKDLDDLRLSDKDANEKKTMNTHLHVLEAFTNLYRAWPDADLRVKIQGLLNDFQQHIIDPERSSMILFFDEYWNGRSNVVSYGHDIEASWLLLEAAEVLADEPQIAALRKVAVKMADACLKGIDPDGSLWYEQDPAKGHTIKEKHWWVQAEAMVGFFNAWQISGDQRYLEVSYKNWQFVQGFMLDKENGEWFWGLKNDGHLMAHEDKVGLWKCPYHNSRACMELMKRIKQ</sequence>
<accession>A0A916U006</accession>
<dbReference type="Proteomes" id="UP000651668">
    <property type="component" value="Unassembled WGS sequence"/>
</dbReference>
<evidence type="ECO:0000313" key="6">
    <source>
        <dbReference type="Proteomes" id="UP000651668"/>
    </source>
</evidence>
<gene>
    <name evidence="5" type="ORF">GCM10011387_04110</name>
</gene>
<dbReference type="GO" id="GO:0047736">
    <property type="term" value="F:cellobiose epimerase activity"/>
    <property type="evidence" value="ECO:0007669"/>
    <property type="project" value="UniProtKB-UniRule"/>
</dbReference>
<reference evidence="5" key="1">
    <citation type="journal article" date="2014" name="Int. J. Syst. Evol. Microbiol.">
        <title>Complete genome sequence of Corynebacterium casei LMG S-19264T (=DSM 44701T), isolated from a smear-ripened cheese.</title>
        <authorList>
            <consortium name="US DOE Joint Genome Institute (JGI-PGF)"/>
            <person name="Walter F."/>
            <person name="Albersmeier A."/>
            <person name="Kalinowski J."/>
            <person name="Ruckert C."/>
        </authorList>
    </citation>
    <scope>NUCLEOTIDE SEQUENCE</scope>
    <source>
        <strain evidence="5">CGMCC 1.15343</strain>
    </source>
</reference>
<dbReference type="InterPro" id="IPR012341">
    <property type="entry name" value="6hp_glycosidase-like_sf"/>
</dbReference>
<comment type="catalytic activity">
    <reaction evidence="1 4">
        <text>D-cellobiose = beta-D-glucosyl-(1-&gt;4)-D-mannopyranose</text>
        <dbReference type="Rhea" id="RHEA:23384"/>
        <dbReference type="ChEBI" id="CHEBI:17057"/>
        <dbReference type="ChEBI" id="CHEBI:47931"/>
        <dbReference type="EC" id="5.1.3.11"/>
    </reaction>
</comment>
<comment type="function">
    <text evidence="4">Catalyzes the reversible epimerization of cellobiose to 4-O-beta-D-glucopyranosyl-D-mannose (Glc-Man).</text>
</comment>
<dbReference type="AlphaFoldDB" id="A0A916U006"/>
<dbReference type="EC" id="5.1.3.11" evidence="4"/>
<evidence type="ECO:0000256" key="4">
    <source>
        <dbReference type="HAMAP-Rule" id="MF_00929"/>
    </source>
</evidence>
<reference evidence="5" key="2">
    <citation type="submission" date="2020-09" db="EMBL/GenBank/DDBJ databases">
        <authorList>
            <person name="Sun Q."/>
            <person name="Zhou Y."/>
        </authorList>
    </citation>
    <scope>NUCLEOTIDE SEQUENCE</scope>
    <source>
        <strain evidence="5">CGMCC 1.15343</strain>
    </source>
</reference>
<dbReference type="RefSeq" id="WP_188625159.1">
    <property type="nucleotide sequence ID" value="NZ_BMIL01000001.1"/>
</dbReference>
<dbReference type="Pfam" id="PF07221">
    <property type="entry name" value="GlcNAc_2-epim"/>
    <property type="match status" value="1"/>
</dbReference>
<keyword evidence="6" id="KW-1185">Reference proteome</keyword>
<dbReference type="InterPro" id="IPR010819">
    <property type="entry name" value="AGE/CE"/>
</dbReference>
<dbReference type="Gene3D" id="1.50.10.10">
    <property type="match status" value="1"/>
</dbReference>
<organism evidence="5 6">
    <name type="scientific">Pedobacter quisquiliarum</name>
    <dbReference type="NCBI Taxonomy" id="1834438"/>
    <lineage>
        <taxon>Bacteria</taxon>
        <taxon>Pseudomonadati</taxon>
        <taxon>Bacteroidota</taxon>
        <taxon>Sphingobacteriia</taxon>
        <taxon>Sphingobacteriales</taxon>
        <taxon>Sphingobacteriaceae</taxon>
        <taxon>Pedobacter</taxon>
    </lineage>
</organism>
<evidence type="ECO:0000256" key="3">
    <source>
        <dbReference type="ARBA" id="ARBA00023235"/>
    </source>
</evidence>
<comment type="caution">
    <text evidence="5">The sequence shown here is derived from an EMBL/GenBank/DDBJ whole genome shotgun (WGS) entry which is preliminary data.</text>
</comment>
<dbReference type="PANTHER" id="PTHR15108">
    <property type="entry name" value="N-ACYLGLUCOSAMINE-2-EPIMERASE"/>
    <property type="match status" value="1"/>
</dbReference>
<dbReference type="InterPro" id="IPR008928">
    <property type="entry name" value="6-hairpin_glycosidase_sf"/>
</dbReference>